<feature type="domain" description="Aldehyde dehydrogenase" evidence="2">
    <location>
        <begin position="37"/>
        <end position="491"/>
    </location>
</feature>
<dbReference type="PANTHER" id="PTHR11699">
    <property type="entry name" value="ALDEHYDE DEHYDROGENASE-RELATED"/>
    <property type="match status" value="1"/>
</dbReference>
<evidence type="ECO:0000256" key="1">
    <source>
        <dbReference type="ARBA" id="ARBA00023002"/>
    </source>
</evidence>
<dbReference type="InterPro" id="IPR016163">
    <property type="entry name" value="Ald_DH_C"/>
</dbReference>
<dbReference type="Gene3D" id="3.40.605.10">
    <property type="entry name" value="Aldehyde Dehydrogenase, Chain A, domain 1"/>
    <property type="match status" value="1"/>
</dbReference>
<dbReference type="InterPro" id="IPR015590">
    <property type="entry name" value="Aldehyde_DH_dom"/>
</dbReference>
<organism evidence="3 4">
    <name type="scientific">Arthrobacter horti</name>
    <dbReference type="NCBI Taxonomy" id="3068273"/>
    <lineage>
        <taxon>Bacteria</taxon>
        <taxon>Bacillati</taxon>
        <taxon>Actinomycetota</taxon>
        <taxon>Actinomycetes</taxon>
        <taxon>Micrococcales</taxon>
        <taxon>Micrococcaceae</taxon>
        <taxon>Arthrobacter</taxon>
    </lineage>
</organism>
<keyword evidence="4" id="KW-1185">Reference proteome</keyword>
<dbReference type="SUPFAM" id="SSF53720">
    <property type="entry name" value="ALDH-like"/>
    <property type="match status" value="1"/>
</dbReference>
<evidence type="ECO:0000313" key="3">
    <source>
        <dbReference type="EMBL" id="MDP5226419.1"/>
    </source>
</evidence>
<dbReference type="Proteomes" id="UP001232725">
    <property type="component" value="Unassembled WGS sequence"/>
</dbReference>
<dbReference type="EMBL" id="JAVALS010000002">
    <property type="protein sequence ID" value="MDP5226419.1"/>
    <property type="molecule type" value="Genomic_DNA"/>
</dbReference>
<proteinExistence type="predicted"/>
<dbReference type="InterPro" id="IPR016162">
    <property type="entry name" value="Ald_DH_N"/>
</dbReference>
<accession>A0ABT9ILF1</accession>
<dbReference type="Gene3D" id="3.40.309.10">
    <property type="entry name" value="Aldehyde Dehydrogenase, Chain A, domain 2"/>
    <property type="match status" value="1"/>
</dbReference>
<gene>
    <name evidence="3" type="ORF">Q9R02_04545</name>
</gene>
<dbReference type="RefSeq" id="WP_305995470.1">
    <property type="nucleotide sequence ID" value="NZ_JAVALS010000002.1"/>
</dbReference>
<comment type="caution">
    <text evidence="3">The sequence shown here is derived from an EMBL/GenBank/DDBJ whole genome shotgun (WGS) entry which is preliminary data.</text>
</comment>
<evidence type="ECO:0000313" key="4">
    <source>
        <dbReference type="Proteomes" id="UP001232725"/>
    </source>
</evidence>
<dbReference type="Pfam" id="PF00171">
    <property type="entry name" value="Aldedh"/>
    <property type="match status" value="1"/>
</dbReference>
<dbReference type="InterPro" id="IPR016160">
    <property type="entry name" value="Ald_DH_CS_CYS"/>
</dbReference>
<name>A0ABT9ILF1_9MICC</name>
<keyword evidence="1" id="KW-0560">Oxidoreductase</keyword>
<dbReference type="PROSITE" id="PS00070">
    <property type="entry name" value="ALDEHYDE_DEHYDR_CYS"/>
    <property type="match status" value="1"/>
</dbReference>
<evidence type="ECO:0000259" key="2">
    <source>
        <dbReference type="Pfam" id="PF00171"/>
    </source>
</evidence>
<reference evidence="3 4" key="1">
    <citation type="submission" date="2023-08" db="EMBL/GenBank/DDBJ databases">
        <title>Arthrobacter horti sp. nov., isolated from forest soil.</title>
        <authorList>
            <person name="Park M."/>
        </authorList>
    </citation>
    <scope>NUCLEOTIDE SEQUENCE [LARGE SCALE GENOMIC DNA]</scope>
    <source>
        <strain evidence="3 4">YJM1</strain>
    </source>
</reference>
<sequence length="497" mass="52014">MNPTATALPIDWHGRADALSLDGRAFIDGRRTDAGGDRRPTVSPIDGRILAELTSCGSEEVDRAVAAARRAFPAWLRKGAEGRKAALLALADLMEAHAEELALLETLDSGKPILQTTTVDVPGAISTLRWYAEAADKQSGELPAVPHGATALVTREPLGVVAAIVPWNFPLEIAVWKLAPALASGNTLVLKPAEQTSLSVLRVAELAAEAGIPDGVLNIVTGSGREVGAALAHHMDVDALAFTGSTAVSRTLMEASGRSNLKRLSLEAGGKSSNLVFADTADLRLAAEKAAFGAFYNQGQVCSANSRILVQRSVHDEFAGLLARAAAAYAPADPLAGLDGNGALISAAHADAVEQWITRGRAEGEVLFGGERRCIRGSDAYLEPTVLGGLPGNHDVHREEIFGPVAVLHAFDTEEEAVALANATEYGLAASVWTSDLSRAHRVAGDLLAGTVSVNTVDALGNTTPFGGFKQSGFGRDLSLHAFDNYTAPKTTWIQFG</sequence>
<dbReference type="InterPro" id="IPR016161">
    <property type="entry name" value="Ald_DH/histidinol_DH"/>
</dbReference>
<protein>
    <submittedName>
        <fullName evidence="3">Aldehyde dehydrogenase family protein</fullName>
    </submittedName>
</protein>